<feature type="compositionally biased region" description="Polar residues" evidence="1">
    <location>
        <begin position="195"/>
        <end position="207"/>
    </location>
</feature>
<protein>
    <submittedName>
        <fullName evidence="2">Uncharacterized protein</fullName>
    </submittedName>
</protein>
<evidence type="ECO:0000313" key="2">
    <source>
        <dbReference type="EMBL" id="OFW33519.1"/>
    </source>
</evidence>
<gene>
    <name evidence="2" type="ORF">A2074_04995</name>
</gene>
<reference evidence="2 3" key="1">
    <citation type="journal article" date="2016" name="Nat. Commun.">
        <title>Thousands of microbial genomes shed light on interconnected biogeochemical processes in an aquifer system.</title>
        <authorList>
            <person name="Anantharaman K."/>
            <person name="Brown C.T."/>
            <person name="Hug L.A."/>
            <person name="Sharon I."/>
            <person name="Castelle C.J."/>
            <person name="Probst A.J."/>
            <person name="Thomas B.C."/>
            <person name="Singh A."/>
            <person name="Wilkins M.J."/>
            <person name="Karaoz U."/>
            <person name="Brodie E.L."/>
            <person name="Williams K.H."/>
            <person name="Hubbard S.S."/>
            <person name="Banfield J.F."/>
        </authorList>
    </citation>
    <scope>NUCLEOTIDE SEQUENCE [LARGE SCALE GENOMIC DNA]</scope>
</reference>
<dbReference type="SUPFAM" id="SSF48695">
    <property type="entry name" value="Multiheme cytochromes"/>
    <property type="match status" value="1"/>
</dbReference>
<dbReference type="InterPro" id="IPR036280">
    <property type="entry name" value="Multihaem_cyt_sf"/>
</dbReference>
<evidence type="ECO:0000313" key="3">
    <source>
        <dbReference type="Proteomes" id="UP000178086"/>
    </source>
</evidence>
<organism evidence="2 3">
    <name type="scientific">Candidatus Aquicultor primus</name>
    <dbReference type="NCBI Taxonomy" id="1797195"/>
    <lineage>
        <taxon>Bacteria</taxon>
        <taxon>Bacillati</taxon>
        <taxon>Actinomycetota</taxon>
        <taxon>Candidatus Aquicultoria</taxon>
        <taxon>Candidatus Aquicultorales</taxon>
        <taxon>Candidatus Aquicultoraceae</taxon>
        <taxon>Candidatus Aquicultor</taxon>
    </lineage>
</organism>
<dbReference type="EMBL" id="MELI01000065">
    <property type="protein sequence ID" value="OFW33519.1"/>
    <property type="molecule type" value="Genomic_DNA"/>
</dbReference>
<evidence type="ECO:0000256" key="1">
    <source>
        <dbReference type="SAM" id="MobiDB-lite"/>
    </source>
</evidence>
<dbReference type="AlphaFoldDB" id="A0A1F2UKJ1"/>
<sequence length="235" mass="24785">MLTRANTRAETCNFCHGVAGAGIGTKVALNEEGHGLSATQKNEENLIAPDDTVDPYTIQTSNWGCVECHSPHDNKTVKLAGNTTTKLLKQDPNQGKTYLYYNTSLINTSTKETTQTLSHWCSTCHNADFGLHTDPKQVLMSGTTQTAYGHAVSGSGYTTDTAGWAIVDPLDGINNGPTCRQCHTATGIGGKFPHSSESTSTGGSAVSTPDMLKSGSKATELDGICNGCHNTSSLQ</sequence>
<dbReference type="Proteomes" id="UP000178086">
    <property type="component" value="Unassembled WGS sequence"/>
</dbReference>
<name>A0A1F2UKJ1_9ACTN</name>
<accession>A0A1F2UKJ1</accession>
<proteinExistence type="predicted"/>
<comment type="caution">
    <text evidence="2">The sequence shown here is derived from an EMBL/GenBank/DDBJ whole genome shotgun (WGS) entry which is preliminary data.</text>
</comment>
<feature type="region of interest" description="Disordered" evidence="1">
    <location>
        <begin position="190"/>
        <end position="210"/>
    </location>
</feature>